<evidence type="ECO:0000259" key="4">
    <source>
        <dbReference type="PROSITE" id="PS01031"/>
    </source>
</evidence>
<dbReference type="SUPFAM" id="SSF49764">
    <property type="entry name" value="HSP20-like chaperones"/>
    <property type="match status" value="1"/>
</dbReference>
<dbReference type="InterPro" id="IPR031107">
    <property type="entry name" value="Small_HSP"/>
</dbReference>
<feature type="domain" description="SHSP" evidence="4">
    <location>
        <begin position="34"/>
        <end position="157"/>
    </location>
</feature>
<reference evidence="6" key="1">
    <citation type="submission" date="2017-02" db="EMBL/GenBank/DDBJ databases">
        <authorList>
            <person name="Tafer H."/>
            <person name="Lopandic K."/>
        </authorList>
    </citation>
    <scope>NUCLEOTIDE SEQUENCE [LARGE SCALE GENOMIC DNA]</scope>
    <source>
        <strain evidence="6">CBS 366.77</strain>
    </source>
</reference>
<dbReference type="PANTHER" id="PTHR11527">
    <property type="entry name" value="HEAT-SHOCK PROTEIN 20 FAMILY MEMBER"/>
    <property type="match status" value="1"/>
</dbReference>
<dbReference type="AlphaFoldDB" id="A0A3A2ZWS9"/>
<dbReference type="STRING" id="2070753.A0A3A2ZWS9"/>
<name>A0A3A2ZWS9_9EURO</name>
<evidence type="ECO:0000256" key="3">
    <source>
        <dbReference type="RuleBase" id="RU003616"/>
    </source>
</evidence>
<gene>
    <name evidence="5" type="ORF">PHISCL_03894</name>
</gene>
<dbReference type="EMBL" id="MVGC01000106">
    <property type="protein sequence ID" value="RJE23754.1"/>
    <property type="molecule type" value="Genomic_DNA"/>
</dbReference>
<dbReference type="Pfam" id="PF00011">
    <property type="entry name" value="HSP20"/>
    <property type="match status" value="1"/>
</dbReference>
<evidence type="ECO:0000313" key="5">
    <source>
        <dbReference type="EMBL" id="RJE23754.1"/>
    </source>
</evidence>
<keyword evidence="1 5" id="KW-0346">Stress response</keyword>
<accession>A0A3A2ZWS9</accession>
<organism evidence="5 6">
    <name type="scientific">Aspergillus sclerotialis</name>
    <dbReference type="NCBI Taxonomy" id="2070753"/>
    <lineage>
        <taxon>Eukaryota</taxon>
        <taxon>Fungi</taxon>
        <taxon>Dikarya</taxon>
        <taxon>Ascomycota</taxon>
        <taxon>Pezizomycotina</taxon>
        <taxon>Eurotiomycetes</taxon>
        <taxon>Eurotiomycetidae</taxon>
        <taxon>Eurotiales</taxon>
        <taxon>Aspergillaceae</taxon>
        <taxon>Aspergillus</taxon>
        <taxon>Aspergillus subgen. Polypaecilum</taxon>
    </lineage>
</organism>
<evidence type="ECO:0000313" key="6">
    <source>
        <dbReference type="Proteomes" id="UP000266188"/>
    </source>
</evidence>
<comment type="caution">
    <text evidence="5">The sequence shown here is derived from an EMBL/GenBank/DDBJ whole genome shotgun (WGS) entry which is preliminary data.</text>
</comment>
<evidence type="ECO:0000256" key="1">
    <source>
        <dbReference type="ARBA" id="ARBA00023016"/>
    </source>
</evidence>
<dbReference type="Proteomes" id="UP000266188">
    <property type="component" value="Unassembled WGS sequence"/>
</dbReference>
<dbReference type="Gene3D" id="2.60.40.790">
    <property type="match status" value="1"/>
</dbReference>
<protein>
    <submittedName>
        <fullName evidence="5">Heat shock protein</fullName>
    </submittedName>
</protein>
<proteinExistence type="inferred from homology"/>
<dbReference type="CDD" id="cd06464">
    <property type="entry name" value="ACD_sHsps-like"/>
    <property type="match status" value="1"/>
</dbReference>
<sequence>MSLATHFHPYRNEWGSLFRLLDDYNDHITTRGSKSIKSFSPRFDVREAKDAYYLDGELPGISQKEVDIEFTDQHTLVIKGTTQREYSTQPSEEEEKAGTAHKYWATERSVGEFSRTFTFPGRIDQDNVKAGLKNGILTVKIPKAPAPTSKKVTIEEE</sequence>
<comment type="similarity">
    <text evidence="2 3">Belongs to the small heat shock protein (HSP20) family.</text>
</comment>
<keyword evidence="6" id="KW-1185">Reference proteome</keyword>
<dbReference type="InterPro" id="IPR008978">
    <property type="entry name" value="HSP20-like_chaperone"/>
</dbReference>
<dbReference type="OrthoDB" id="1431247at2759"/>
<dbReference type="PROSITE" id="PS01031">
    <property type="entry name" value="SHSP"/>
    <property type="match status" value="1"/>
</dbReference>
<evidence type="ECO:0000256" key="2">
    <source>
        <dbReference type="PROSITE-ProRule" id="PRU00285"/>
    </source>
</evidence>
<dbReference type="InterPro" id="IPR002068">
    <property type="entry name" value="A-crystallin/Hsp20_dom"/>
</dbReference>